<name>A0ACC7P0E0_9BACL</name>
<evidence type="ECO:0000313" key="1">
    <source>
        <dbReference type="EMBL" id="MFM9329786.1"/>
    </source>
</evidence>
<dbReference type="EMBL" id="JBJURJ010000010">
    <property type="protein sequence ID" value="MFM9329786.1"/>
    <property type="molecule type" value="Genomic_DNA"/>
</dbReference>
<proteinExistence type="predicted"/>
<gene>
    <name evidence="1" type="ORF">ACI1P1_15935</name>
</gene>
<comment type="caution">
    <text evidence="1">The sequence shown here is derived from an EMBL/GenBank/DDBJ whole genome shotgun (WGS) entry which is preliminary data.</text>
</comment>
<keyword evidence="2" id="KW-1185">Reference proteome</keyword>
<accession>A0ACC7P0E0</accession>
<dbReference type="Proteomes" id="UP001631969">
    <property type="component" value="Unassembled WGS sequence"/>
</dbReference>
<dbReference type="EC" id="3.-.-.-" evidence="1"/>
<sequence>METASLLGRVKPEEVGIASKGIERFIGLIRERQVALHSFMLLRHGKVAAEGFFAPFDKDRLHPIFSISKSVTSAAVGIAIGEGRFNLQDKAVELLAHHITGEVHPYTAKLTVEHLLKMTTVYHKAPSSETPNWVHTYLTSRPERPPGFLFAYDTSGTNLLCAILQETTGMTVHDYLQPRLFDAIGMGPLTWEFCPMGINRGGSGIRCTTEGLAHFGQLYLQDGIWNDRRVLPEGWVARSTARHTDNSGHKGMLDGKPGYGYQFWRLRNGAYGAFGLGGQFVVVMPDKNAVFISTANTQFVKDGHQVILDCMWEALYPAMADEGAGAGPAATGTACGVPAESGTAVASGVAVGSDRSGLAERLAGLQLSLPPGQPDSVMAAAVNGRSYRLEPNRHGFTGCRFQFAGEASTLRLTREECAGGEDAAVLPFGLHHWVTATDSLFSGTEACCTAATWVDGHTCILHMHLLDRLQMVMFICHFKEDTMAIQLVMPGVHFKDELECDLIGTMTDEGH</sequence>
<organism evidence="1 2">
    <name type="scientific">Paenibacillus mesotrionivorans</name>
    <dbReference type="NCBI Taxonomy" id="3160968"/>
    <lineage>
        <taxon>Bacteria</taxon>
        <taxon>Bacillati</taxon>
        <taxon>Bacillota</taxon>
        <taxon>Bacilli</taxon>
        <taxon>Bacillales</taxon>
        <taxon>Paenibacillaceae</taxon>
        <taxon>Paenibacillus</taxon>
    </lineage>
</organism>
<reference evidence="1" key="1">
    <citation type="submission" date="2024-12" db="EMBL/GenBank/DDBJ databases">
        <authorList>
            <person name="Wu N."/>
        </authorList>
    </citation>
    <scope>NUCLEOTIDE SEQUENCE</scope>
    <source>
        <strain evidence="1">P15</strain>
    </source>
</reference>
<keyword evidence="1" id="KW-0378">Hydrolase</keyword>
<protein>
    <submittedName>
        <fullName evidence="1">Serine hydrolase domain-containing protein</fullName>
        <ecNumber evidence="1">3.-.-.-</ecNumber>
    </submittedName>
</protein>
<evidence type="ECO:0000313" key="2">
    <source>
        <dbReference type="Proteomes" id="UP001631969"/>
    </source>
</evidence>